<dbReference type="AlphaFoldDB" id="A0A1J1H8G9"/>
<dbReference type="OrthoDB" id="376134at2759"/>
<dbReference type="RefSeq" id="XP_028534071.1">
    <property type="nucleotide sequence ID" value="XM_028677709.1"/>
</dbReference>
<dbReference type="Proteomes" id="UP000220158">
    <property type="component" value="Chromosome 11"/>
</dbReference>
<dbReference type="OMA" id="ITDSHKT"/>
<keyword evidence="1" id="KW-0175">Coiled coil</keyword>
<reference evidence="2 3" key="1">
    <citation type="submission" date="2015-04" db="EMBL/GenBank/DDBJ databases">
        <authorList>
            <consortium name="Pathogen Informatics"/>
        </authorList>
    </citation>
    <scope>NUCLEOTIDE SEQUENCE [LARGE SCALE GENOMIC DNA]</scope>
    <source>
        <strain evidence="2 3">SGS1</strain>
    </source>
</reference>
<gene>
    <name evidence="2" type="ORF">PRELSG_1141900</name>
</gene>
<accession>A0A1J1H8G9</accession>
<dbReference type="VEuPathDB" id="PlasmoDB:PRELSG_1141900"/>
<organism evidence="2 3">
    <name type="scientific">Plasmodium relictum</name>
    <dbReference type="NCBI Taxonomy" id="85471"/>
    <lineage>
        <taxon>Eukaryota</taxon>
        <taxon>Sar</taxon>
        <taxon>Alveolata</taxon>
        <taxon>Apicomplexa</taxon>
        <taxon>Aconoidasida</taxon>
        <taxon>Haemosporida</taxon>
        <taxon>Plasmodiidae</taxon>
        <taxon>Plasmodium</taxon>
        <taxon>Plasmodium (Haemamoeba)</taxon>
    </lineage>
</organism>
<evidence type="ECO:0000256" key="1">
    <source>
        <dbReference type="SAM" id="Coils"/>
    </source>
</evidence>
<dbReference type="EMBL" id="LN835306">
    <property type="protein sequence ID" value="CRH01070.1"/>
    <property type="molecule type" value="Genomic_DNA"/>
</dbReference>
<keyword evidence="3" id="KW-1185">Reference proteome</keyword>
<dbReference type="GeneID" id="39737197"/>
<sequence length="124" mass="14534">MDLGIYENDKSISLNGINKMVDDVYNDNLNFLLKKNENELEKKEIDQFSFKIEALLISLEEETKRLHEEKDEMKNNFQNIAITLKNVKKSIKKAEQYIGGNLNEGMIENSYKIFEDIKKDIDNL</sequence>
<dbReference type="KEGG" id="prel:PRELSG_1141900"/>
<protein>
    <submittedName>
        <fullName evidence="2">Uncharacterized protein</fullName>
    </submittedName>
</protein>
<feature type="coiled-coil region" evidence="1">
    <location>
        <begin position="26"/>
        <end position="79"/>
    </location>
</feature>
<evidence type="ECO:0000313" key="3">
    <source>
        <dbReference type="Proteomes" id="UP000220158"/>
    </source>
</evidence>
<proteinExistence type="predicted"/>
<name>A0A1J1H8G9_PLARL</name>
<evidence type="ECO:0000313" key="2">
    <source>
        <dbReference type="EMBL" id="CRH01070.1"/>
    </source>
</evidence>